<evidence type="ECO:0000256" key="5">
    <source>
        <dbReference type="ARBA" id="ARBA00023030"/>
    </source>
</evidence>
<dbReference type="PROSITE" id="PS00022">
    <property type="entry name" value="EGF_1"/>
    <property type="match status" value="1"/>
</dbReference>
<dbReference type="AlphaFoldDB" id="A0A484DD49"/>
<feature type="disulfide bond" evidence="9">
    <location>
        <begin position="97"/>
        <end position="106"/>
    </location>
</feature>
<reference evidence="12 13" key="1">
    <citation type="submission" date="2019-01" db="EMBL/GenBank/DDBJ databases">
        <title>A chromosome-scale genome assembly of the yellow perch, Perca flavescens.</title>
        <authorList>
            <person name="Feron R."/>
            <person name="Morvezen R."/>
            <person name="Bestin A."/>
            <person name="Haffray P."/>
            <person name="Klopp C."/>
            <person name="Zahm M."/>
            <person name="Cabau C."/>
            <person name="Roques C."/>
            <person name="Donnadieu C."/>
            <person name="Bouchez O."/>
            <person name="Christie M."/>
            <person name="Larson W."/>
            <person name="Guiguen Y."/>
        </authorList>
    </citation>
    <scope>NUCLEOTIDE SEQUENCE [LARGE SCALE GENOMIC DNA]</scope>
    <source>
        <strain evidence="12">YP-PL-M2</strain>
        <tissue evidence="12">Blood</tissue>
    </source>
</reference>
<comment type="caution">
    <text evidence="12">The sequence shown here is derived from an EMBL/GenBank/DDBJ whole genome shotgun (WGS) entry which is preliminary data.</text>
</comment>
<name>A0A484DD49_PERFV</name>
<evidence type="ECO:0000256" key="4">
    <source>
        <dbReference type="ARBA" id="ARBA00022989"/>
    </source>
</evidence>
<protein>
    <recommendedName>
        <fullName evidence="11">EGF-like domain-containing protein</fullName>
    </recommendedName>
</protein>
<keyword evidence="8" id="KW-0325">Glycoprotein</keyword>
<keyword evidence="2 9" id="KW-0245">EGF-like domain</keyword>
<dbReference type="GO" id="GO:0007173">
    <property type="term" value="P:epidermal growth factor receptor signaling pathway"/>
    <property type="evidence" value="ECO:0007669"/>
    <property type="project" value="TreeGrafter"/>
</dbReference>
<dbReference type="GO" id="GO:0008083">
    <property type="term" value="F:growth factor activity"/>
    <property type="evidence" value="ECO:0007669"/>
    <property type="project" value="UniProtKB-KW"/>
</dbReference>
<dbReference type="Proteomes" id="UP000295070">
    <property type="component" value="Chromosome 5"/>
</dbReference>
<evidence type="ECO:0000256" key="7">
    <source>
        <dbReference type="ARBA" id="ARBA00023157"/>
    </source>
</evidence>
<keyword evidence="6 10" id="KW-0472">Membrane</keyword>
<dbReference type="PROSITE" id="PS50026">
    <property type="entry name" value="EGF_3"/>
    <property type="match status" value="1"/>
</dbReference>
<sequence length="164" mass="18113">MVTQRQKYLESALLSAVAALLLLTTAGQSTILPNELQTTATPALLNSSLLTQLNDSSMEKPQVLGLHRSCRIEHKTYCENGGECMYPQDSDKPSCICTSSYSGPRCLFFNDRTRTLPELEQVIAIIFGVAMLIIVLAIIIFCFAYKRCIKWAPLIKPAPSELSV</sequence>
<dbReference type="PANTHER" id="PTHR10740:SF10">
    <property type="entry name" value="EPIGEN"/>
    <property type="match status" value="1"/>
</dbReference>
<evidence type="ECO:0000313" key="13">
    <source>
        <dbReference type="Proteomes" id="UP000295070"/>
    </source>
</evidence>
<dbReference type="PANTHER" id="PTHR10740">
    <property type="entry name" value="TRANSFORMING GROWTH FACTOR ALPHA"/>
    <property type="match status" value="1"/>
</dbReference>
<evidence type="ECO:0000256" key="3">
    <source>
        <dbReference type="ARBA" id="ARBA00022692"/>
    </source>
</evidence>
<organism evidence="12 13">
    <name type="scientific">Perca flavescens</name>
    <name type="common">American yellow perch</name>
    <name type="synonym">Morone flavescens</name>
    <dbReference type="NCBI Taxonomy" id="8167"/>
    <lineage>
        <taxon>Eukaryota</taxon>
        <taxon>Metazoa</taxon>
        <taxon>Chordata</taxon>
        <taxon>Craniata</taxon>
        <taxon>Vertebrata</taxon>
        <taxon>Euteleostomi</taxon>
        <taxon>Actinopterygii</taxon>
        <taxon>Neopterygii</taxon>
        <taxon>Teleostei</taxon>
        <taxon>Neoteleostei</taxon>
        <taxon>Acanthomorphata</taxon>
        <taxon>Eupercaria</taxon>
        <taxon>Perciformes</taxon>
        <taxon>Percoidei</taxon>
        <taxon>Percidae</taxon>
        <taxon>Percinae</taxon>
        <taxon>Perca</taxon>
    </lineage>
</organism>
<keyword evidence="13" id="KW-1185">Reference proteome</keyword>
<feature type="transmembrane region" description="Helical" evidence="10">
    <location>
        <begin position="122"/>
        <end position="145"/>
    </location>
</feature>
<keyword evidence="4 10" id="KW-1133">Transmembrane helix</keyword>
<evidence type="ECO:0000256" key="10">
    <source>
        <dbReference type="SAM" id="Phobius"/>
    </source>
</evidence>
<keyword evidence="7 9" id="KW-1015">Disulfide bond</keyword>
<comment type="subcellular location">
    <subcellularLocation>
        <location evidence="1">Membrane</location>
        <topology evidence="1">Single-pass type I membrane protein</topology>
    </subcellularLocation>
</comment>
<dbReference type="GO" id="GO:0005615">
    <property type="term" value="C:extracellular space"/>
    <property type="evidence" value="ECO:0007669"/>
    <property type="project" value="TreeGrafter"/>
</dbReference>
<dbReference type="GO" id="GO:0016020">
    <property type="term" value="C:membrane"/>
    <property type="evidence" value="ECO:0007669"/>
    <property type="project" value="UniProtKB-SubCell"/>
</dbReference>
<dbReference type="Gene3D" id="2.10.25.10">
    <property type="entry name" value="Laminin"/>
    <property type="match status" value="1"/>
</dbReference>
<accession>A0A484DD49</accession>
<evidence type="ECO:0000256" key="9">
    <source>
        <dbReference type="PROSITE-ProRule" id="PRU00076"/>
    </source>
</evidence>
<dbReference type="InterPro" id="IPR000742">
    <property type="entry name" value="EGF"/>
</dbReference>
<feature type="domain" description="EGF-like" evidence="11">
    <location>
        <begin position="66"/>
        <end position="107"/>
    </location>
</feature>
<feature type="disulfide bond" evidence="9">
    <location>
        <begin position="78"/>
        <end position="95"/>
    </location>
</feature>
<proteinExistence type="predicted"/>
<evidence type="ECO:0000256" key="8">
    <source>
        <dbReference type="ARBA" id="ARBA00023180"/>
    </source>
</evidence>
<evidence type="ECO:0000256" key="1">
    <source>
        <dbReference type="ARBA" id="ARBA00004479"/>
    </source>
</evidence>
<dbReference type="EMBL" id="SCKG01000005">
    <property type="protein sequence ID" value="TDH12984.1"/>
    <property type="molecule type" value="Genomic_DNA"/>
</dbReference>
<dbReference type="SUPFAM" id="SSF57196">
    <property type="entry name" value="EGF/Laminin"/>
    <property type="match status" value="1"/>
</dbReference>
<evidence type="ECO:0000313" key="12">
    <source>
        <dbReference type="EMBL" id="TDH12984.1"/>
    </source>
</evidence>
<dbReference type="GO" id="GO:0008284">
    <property type="term" value="P:positive regulation of cell population proliferation"/>
    <property type="evidence" value="ECO:0007669"/>
    <property type="project" value="TreeGrafter"/>
</dbReference>
<evidence type="ECO:0000256" key="2">
    <source>
        <dbReference type="ARBA" id="ARBA00022536"/>
    </source>
</evidence>
<evidence type="ECO:0000259" key="11">
    <source>
        <dbReference type="PROSITE" id="PS50026"/>
    </source>
</evidence>
<evidence type="ECO:0000256" key="6">
    <source>
        <dbReference type="ARBA" id="ARBA00023136"/>
    </source>
</evidence>
<keyword evidence="5" id="KW-0339">Growth factor</keyword>
<keyword evidence="3 10" id="KW-0812">Transmembrane</keyword>
<comment type="caution">
    <text evidence="9">Lacks conserved residue(s) required for the propagation of feature annotation.</text>
</comment>
<gene>
    <name evidence="12" type="ORF">EPR50_G00053280</name>
</gene>
<dbReference type="GO" id="GO:0045840">
    <property type="term" value="P:positive regulation of mitotic nuclear division"/>
    <property type="evidence" value="ECO:0007669"/>
    <property type="project" value="TreeGrafter"/>
</dbReference>
<dbReference type="Pfam" id="PF00008">
    <property type="entry name" value="EGF"/>
    <property type="match status" value="1"/>
</dbReference>
<dbReference type="GO" id="GO:0005154">
    <property type="term" value="F:epidermal growth factor receptor binding"/>
    <property type="evidence" value="ECO:0007669"/>
    <property type="project" value="TreeGrafter"/>
</dbReference>
<dbReference type="STRING" id="8167.A0A484DD49"/>